<evidence type="ECO:0000313" key="2">
    <source>
        <dbReference type="Proteomes" id="UP000276133"/>
    </source>
</evidence>
<dbReference type="AlphaFoldDB" id="A0A3M7SJE6"/>
<name>A0A3M7SJE6_BRAPC</name>
<protein>
    <submittedName>
        <fullName evidence="1">Uncharacterized protein</fullName>
    </submittedName>
</protein>
<reference evidence="1 2" key="1">
    <citation type="journal article" date="2018" name="Sci. Rep.">
        <title>Genomic signatures of local adaptation to the degree of environmental predictability in rotifers.</title>
        <authorList>
            <person name="Franch-Gras L."/>
            <person name="Hahn C."/>
            <person name="Garcia-Roger E.M."/>
            <person name="Carmona M.J."/>
            <person name="Serra M."/>
            <person name="Gomez A."/>
        </authorList>
    </citation>
    <scope>NUCLEOTIDE SEQUENCE [LARGE SCALE GENOMIC DNA]</scope>
    <source>
        <strain evidence="1">HYR1</strain>
    </source>
</reference>
<sequence>METFCHLIAKFFFQIIYFGCEEVLLTKILLFGPEKKQISLIRNEVSSLKKVGKNLIVKIRKWLLSKL</sequence>
<evidence type="ECO:0000313" key="1">
    <source>
        <dbReference type="EMBL" id="RNA35881.1"/>
    </source>
</evidence>
<dbReference type="Proteomes" id="UP000276133">
    <property type="component" value="Unassembled WGS sequence"/>
</dbReference>
<comment type="caution">
    <text evidence="1">The sequence shown here is derived from an EMBL/GenBank/DDBJ whole genome shotgun (WGS) entry which is preliminary data.</text>
</comment>
<proteinExistence type="predicted"/>
<keyword evidence="2" id="KW-1185">Reference proteome</keyword>
<gene>
    <name evidence="1" type="ORF">BpHYR1_018624</name>
</gene>
<dbReference type="EMBL" id="REGN01001279">
    <property type="protein sequence ID" value="RNA35881.1"/>
    <property type="molecule type" value="Genomic_DNA"/>
</dbReference>
<accession>A0A3M7SJE6</accession>
<organism evidence="1 2">
    <name type="scientific">Brachionus plicatilis</name>
    <name type="common">Marine rotifer</name>
    <name type="synonym">Brachionus muelleri</name>
    <dbReference type="NCBI Taxonomy" id="10195"/>
    <lineage>
        <taxon>Eukaryota</taxon>
        <taxon>Metazoa</taxon>
        <taxon>Spiralia</taxon>
        <taxon>Gnathifera</taxon>
        <taxon>Rotifera</taxon>
        <taxon>Eurotatoria</taxon>
        <taxon>Monogononta</taxon>
        <taxon>Pseudotrocha</taxon>
        <taxon>Ploima</taxon>
        <taxon>Brachionidae</taxon>
        <taxon>Brachionus</taxon>
    </lineage>
</organism>